<reference evidence="3" key="1">
    <citation type="submission" date="2020-04" db="EMBL/GenBank/DDBJ databases">
        <title>Draft genome resource of the tomato pathogen Pseudocercospora fuligena.</title>
        <authorList>
            <person name="Zaccaron A."/>
        </authorList>
    </citation>
    <scope>NUCLEOTIDE SEQUENCE</scope>
    <source>
        <strain evidence="3">PF001</strain>
    </source>
</reference>
<dbReference type="OrthoDB" id="4850726at2759"/>
<dbReference type="EMBL" id="JABCIY010000001">
    <property type="protein sequence ID" value="KAF7198407.1"/>
    <property type="molecule type" value="Genomic_DNA"/>
</dbReference>
<gene>
    <name evidence="3" type="ORF">HII31_00146</name>
</gene>
<keyword evidence="1" id="KW-1133">Transmembrane helix</keyword>
<dbReference type="InterPro" id="IPR052895">
    <property type="entry name" value="HetReg/Transcr_Mod"/>
</dbReference>
<comment type="caution">
    <text evidence="3">The sequence shown here is derived from an EMBL/GenBank/DDBJ whole genome shotgun (WGS) entry which is preliminary data.</text>
</comment>
<dbReference type="PANTHER" id="PTHR24148">
    <property type="entry name" value="ANKYRIN REPEAT DOMAIN-CONTAINING PROTEIN 39 HOMOLOG-RELATED"/>
    <property type="match status" value="1"/>
</dbReference>
<evidence type="ECO:0000256" key="1">
    <source>
        <dbReference type="SAM" id="Phobius"/>
    </source>
</evidence>
<proteinExistence type="predicted"/>
<dbReference type="PANTHER" id="PTHR24148:SF73">
    <property type="entry name" value="HET DOMAIN PROTEIN (AFU_ORTHOLOGUE AFUA_8G01020)"/>
    <property type="match status" value="1"/>
</dbReference>
<evidence type="ECO:0000313" key="3">
    <source>
        <dbReference type="EMBL" id="KAF7198407.1"/>
    </source>
</evidence>
<feature type="domain" description="Heterokaryon incompatibility" evidence="2">
    <location>
        <begin position="86"/>
        <end position="262"/>
    </location>
</feature>
<feature type="transmembrane region" description="Helical" evidence="1">
    <location>
        <begin position="157"/>
        <end position="180"/>
    </location>
</feature>
<dbReference type="AlphaFoldDB" id="A0A8H6RVX1"/>
<dbReference type="Pfam" id="PF06985">
    <property type="entry name" value="HET"/>
    <property type="match status" value="1"/>
</dbReference>
<dbReference type="Proteomes" id="UP000660729">
    <property type="component" value="Unassembled WGS sequence"/>
</dbReference>
<keyword evidence="4" id="KW-1185">Reference proteome</keyword>
<name>A0A8H6RVX1_9PEZI</name>
<accession>A0A8H6RVX1</accession>
<keyword evidence="1" id="KW-0812">Transmembrane</keyword>
<sequence length="608" mass="69985">MGKTNRKTRSAKSGNPKRFTPSTVEFRYDHLHFLDIRLMTILPHSTPHDIHCTLNHVWFTKDSEYDISFGAYPYDLHRGEWRKLPYIALSYCWGSHTARRQIFVDGKAFNVTRNLFSALQAIVTSHNISPWYWIDAICINQQNVREKNEQVQKMRDIYASATLVFAWLGTAAQASVFTVASRDPWLNNGSMQEVRDGLDNGWKQDARGQHFSAFDSMRSWKGGQVKWHRGEPRLPLNSEVAQVAIDRLLKNRYFQRTWIIPEFINAPRIAILGGDYACSSEYLHSCCSSQRSMGAGHNNALQLLQMRHGSYDDKGDRADNGKYRTLDNFDRACRILETAFRAKCADRRDGVFAMAGLLEDIVEVNYQLTPTEVLVITLERLDHKLASKFTTARLETVPRMRELFRKILGILARGLLAEDRPIYPDKVEGCFMGEWLRARTNWDCSQLPAGFHLPSGRQITCDGPIWKYLLQTDVYGVQSDQEPSADDTTSFSDPAEQFLQPSPQSNIEKILEQALDDADHRLTAVDQADQQLQYLELDYYDQRKTRAMQSAEQKALEISDSEFEAAYKEMFAKAEDERSAALRAQRAAGQNHWRRKFDRECFPDIIYE</sequence>
<evidence type="ECO:0000313" key="4">
    <source>
        <dbReference type="Proteomes" id="UP000660729"/>
    </source>
</evidence>
<keyword evidence="1" id="KW-0472">Membrane</keyword>
<evidence type="ECO:0000259" key="2">
    <source>
        <dbReference type="Pfam" id="PF06985"/>
    </source>
</evidence>
<protein>
    <submittedName>
        <fullName evidence="3">Heterokaryon incompatibility protein 6, OR allele</fullName>
    </submittedName>
</protein>
<organism evidence="3 4">
    <name type="scientific">Pseudocercospora fuligena</name>
    <dbReference type="NCBI Taxonomy" id="685502"/>
    <lineage>
        <taxon>Eukaryota</taxon>
        <taxon>Fungi</taxon>
        <taxon>Dikarya</taxon>
        <taxon>Ascomycota</taxon>
        <taxon>Pezizomycotina</taxon>
        <taxon>Dothideomycetes</taxon>
        <taxon>Dothideomycetidae</taxon>
        <taxon>Mycosphaerellales</taxon>
        <taxon>Mycosphaerellaceae</taxon>
        <taxon>Pseudocercospora</taxon>
    </lineage>
</organism>
<dbReference type="InterPro" id="IPR010730">
    <property type="entry name" value="HET"/>
</dbReference>